<gene>
    <name evidence="1" type="ORF">GFB56_29405</name>
</gene>
<reference evidence="1 2" key="1">
    <citation type="submission" date="2020-01" db="EMBL/GenBank/DDBJ databases">
        <title>Draft genome assembly of Ensifer adhaerens T173.</title>
        <authorList>
            <person name="Craig J.E."/>
            <person name="Stinchcombe J.R."/>
        </authorList>
    </citation>
    <scope>NUCLEOTIDE SEQUENCE [LARGE SCALE GENOMIC DNA]</scope>
    <source>
        <strain evidence="1 2">T173</strain>
    </source>
</reference>
<proteinExistence type="predicted"/>
<keyword evidence="2" id="KW-1185">Reference proteome</keyword>
<organism evidence="1 2">
    <name type="scientific">Ensifer canadensis</name>
    <dbReference type="NCBI Taxonomy" id="555315"/>
    <lineage>
        <taxon>Bacteria</taxon>
        <taxon>Pseudomonadati</taxon>
        <taxon>Pseudomonadota</taxon>
        <taxon>Alphaproteobacteria</taxon>
        <taxon>Hyphomicrobiales</taxon>
        <taxon>Rhizobiaceae</taxon>
        <taxon>Sinorhizobium/Ensifer group</taxon>
        <taxon>Ensifer</taxon>
    </lineage>
</organism>
<dbReference type="Proteomes" id="UP000744980">
    <property type="component" value="Unassembled WGS sequence"/>
</dbReference>
<protein>
    <submittedName>
        <fullName evidence="1">Uncharacterized protein</fullName>
    </submittedName>
</protein>
<evidence type="ECO:0000313" key="1">
    <source>
        <dbReference type="EMBL" id="MBM3094863.1"/>
    </source>
</evidence>
<evidence type="ECO:0000313" key="2">
    <source>
        <dbReference type="Proteomes" id="UP000744980"/>
    </source>
</evidence>
<comment type="caution">
    <text evidence="1">The sequence shown here is derived from an EMBL/GenBank/DDBJ whole genome shotgun (WGS) entry which is preliminary data.</text>
</comment>
<dbReference type="RefSeq" id="WP_203529382.1">
    <property type="nucleotide sequence ID" value="NZ_CP083371.1"/>
</dbReference>
<sequence length="58" mass="6506">MDDRKQVTEFSDEELLNICIVMIDSALDKVPMPDDVADIASAALHELIRRGIIPTPFH</sequence>
<name>A0AAW4FU49_9HYPH</name>
<dbReference type="EMBL" id="WXFA01000033">
    <property type="protein sequence ID" value="MBM3094863.1"/>
    <property type="molecule type" value="Genomic_DNA"/>
</dbReference>
<dbReference type="AlphaFoldDB" id="A0AAW4FU49"/>
<accession>A0AAW4FU49</accession>